<keyword evidence="4" id="KW-0418">Kinase</keyword>
<dbReference type="InterPro" id="IPR011009">
    <property type="entry name" value="Kinase-like_dom_sf"/>
</dbReference>
<name>A0ABP1A7J8_9BRYO</name>
<evidence type="ECO:0000256" key="3">
    <source>
        <dbReference type="ARBA" id="ARBA00022741"/>
    </source>
</evidence>
<dbReference type="SUPFAM" id="SSF56112">
    <property type="entry name" value="Protein kinase-like (PK-like)"/>
    <property type="match status" value="1"/>
</dbReference>
<evidence type="ECO:0000256" key="8">
    <source>
        <dbReference type="SAM" id="MobiDB-lite"/>
    </source>
</evidence>
<keyword evidence="1" id="KW-0723">Serine/threonine-protein kinase</keyword>
<keyword evidence="7" id="KW-0175">Coiled coil</keyword>
<reference evidence="10 11" key="1">
    <citation type="submission" date="2024-03" db="EMBL/GenBank/DDBJ databases">
        <authorList>
            <consortium name="ELIXIR-Norway"/>
            <consortium name="Elixir Norway"/>
        </authorList>
    </citation>
    <scope>NUCLEOTIDE SEQUENCE [LARGE SCALE GENOMIC DNA]</scope>
</reference>
<evidence type="ECO:0000256" key="1">
    <source>
        <dbReference type="ARBA" id="ARBA00022527"/>
    </source>
</evidence>
<dbReference type="PROSITE" id="PS50011">
    <property type="entry name" value="PROTEIN_KINASE_DOM"/>
    <property type="match status" value="1"/>
</dbReference>
<dbReference type="PROSITE" id="PS00108">
    <property type="entry name" value="PROTEIN_KINASE_ST"/>
    <property type="match status" value="1"/>
</dbReference>
<dbReference type="SMART" id="SM00220">
    <property type="entry name" value="S_TKc"/>
    <property type="match status" value="1"/>
</dbReference>
<evidence type="ECO:0000313" key="11">
    <source>
        <dbReference type="Proteomes" id="UP001497522"/>
    </source>
</evidence>
<dbReference type="CDD" id="cd13990">
    <property type="entry name" value="STKc_TLK"/>
    <property type="match status" value="1"/>
</dbReference>
<feature type="region of interest" description="Disordered" evidence="8">
    <location>
        <begin position="107"/>
        <end position="127"/>
    </location>
</feature>
<protein>
    <recommendedName>
        <fullName evidence="9">Protein kinase domain-containing protein</fullName>
    </recommendedName>
</protein>
<accession>A0ABP1A7J8</accession>
<evidence type="ECO:0000259" key="9">
    <source>
        <dbReference type="PROSITE" id="PS50011"/>
    </source>
</evidence>
<evidence type="ECO:0000256" key="7">
    <source>
        <dbReference type="SAM" id="Coils"/>
    </source>
</evidence>
<feature type="domain" description="Protein kinase" evidence="9">
    <location>
        <begin position="387"/>
        <end position="660"/>
    </location>
</feature>
<dbReference type="InterPro" id="IPR008271">
    <property type="entry name" value="Ser/Thr_kinase_AS"/>
</dbReference>
<feature type="binding site" evidence="6">
    <location>
        <position position="416"/>
    </location>
    <ligand>
        <name>ATP</name>
        <dbReference type="ChEBI" id="CHEBI:30616"/>
    </ligand>
</feature>
<dbReference type="PANTHER" id="PTHR22974">
    <property type="entry name" value="MIXED LINEAGE PROTEIN KINASE"/>
    <property type="match status" value="1"/>
</dbReference>
<evidence type="ECO:0000313" key="10">
    <source>
        <dbReference type="EMBL" id="CAK9858472.1"/>
    </source>
</evidence>
<feature type="coiled-coil region" evidence="7">
    <location>
        <begin position="338"/>
        <end position="372"/>
    </location>
</feature>
<dbReference type="PROSITE" id="PS00107">
    <property type="entry name" value="PROTEIN_KINASE_ATP"/>
    <property type="match status" value="1"/>
</dbReference>
<dbReference type="InterPro" id="IPR000719">
    <property type="entry name" value="Prot_kinase_dom"/>
</dbReference>
<evidence type="ECO:0000256" key="5">
    <source>
        <dbReference type="ARBA" id="ARBA00022840"/>
    </source>
</evidence>
<gene>
    <name evidence="10" type="ORF">CSSPJE1EN2_LOCUS1467</name>
</gene>
<keyword evidence="5 6" id="KW-0067">ATP-binding</keyword>
<organism evidence="10 11">
    <name type="scientific">Sphagnum jensenii</name>
    <dbReference type="NCBI Taxonomy" id="128206"/>
    <lineage>
        <taxon>Eukaryota</taxon>
        <taxon>Viridiplantae</taxon>
        <taxon>Streptophyta</taxon>
        <taxon>Embryophyta</taxon>
        <taxon>Bryophyta</taxon>
        <taxon>Sphagnophytina</taxon>
        <taxon>Sphagnopsida</taxon>
        <taxon>Sphagnales</taxon>
        <taxon>Sphagnaceae</taxon>
        <taxon>Sphagnum</taxon>
    </lineage>
</organism>
<keyword evidence="3 6" id="KW-0547">Nucleotide-binding</keyword>
<evidence type="ECO:0000256" key="6">
    <source>
        <dbReference type="PROSITE-ProRule" id="PRU10141"/>
    </source>
</evidence>
<proteinExistence type="predicted"/>
<keyword evidence="11" id="KW-1185">Reference proteome</keyword>
<sequence>MSRCDSCRSVDFPSHHYLGLEGVCNHEYGSYSKKEGCLIKLKRFVNSKEMSDEVLQQLSSNSSSLDPSLSNKLAKLEARMVGKSAPQQLAAAASSIPFTIRKFPGASTSSSASDNDDGEEFSIQLNPRSNNWDELQTRKRKIGNEANSAAIKNTSKVLSEFPFSVFLNLQLFARKKLKEEITILRMKASALEEELTKAWQEAANSQQACKRYEKKLKDIEDQEQLRGLKRLKAVSDLLISVGMSERQEARTRLQQDCVKLGNLTVMRTRTVLSEVWEDGPAFKDVQNRLRSLLEQKASIDKSRKELKKQPPVVEGCNGDPVVSEEDVLSMEEVYRSRLLGVKREEEAAMRDLAHLEQEKKCLIREMKRIHDEDASPFNHFPILNKRYALLNLLGKGGFSEVYKAFDLVDYKYVACKLHRLNEQWSKDKKETYIRHAMREVDIHKSLVHCHIVRLWGIFEIDHNTFCTVLEYCSGKDLDVVLKENPILPEREARSILVQIFAGLVKLNKQSQCIIHYDLKPANILFNAVGVAKITDFGLSKILDNEAGSQGMELTSQGAGTYWYLPPECFDLNRTPLISSKVDVWSVGVIFYQMLFGKRPFGHNQCQEQLVREDTIINARRVEFPTRPSVSHEAKEFIRRCLTYDQSDRPDVLTAAQDPYLSYIKKKP</sequence>
<dbReference type="InterPro" id="IPR017441">
    <property type="entry name" value="Protein_kinase_ATP_BS"/>
</dbReference>
<evidence type="ECO:0000256" key="4">
    <source>
        <dbReference type="ARBA" id="ARBA00022777"/>
    </source>
</evidence>
<dbReference type="PANTHER" id="PTHR22974:SF23">
    <property type="entry name" value="TOUSLED-LIKE KINASE, ISOFORM G"/>
    <property type="match status" value="1"/>
</dbReference>
<evidence type="ECO:0000256" key="2">
    <source>
        <dbReference type="ARBA" id="ARBA00022679"/>
    </source>
</evidence>
<dbReference type="Proteomes" id="UP001497522">
    <property type="component" value="Chromosome 1"/>
</dbReference>
<feature type="coiled-coil region" evidence="7">
    <location>
        <begin position="174"/>
        <end position="222"/>
    </location>
</feature>
<keyword evidence="2" id="KW-0808">Transferase</keyword>
<dbReference type="Gene3D" id="1.10.510.10">
    <property type="entry name" value="Transferase(Phosphotransferase) domain 1"/>
    <property type="match status" value="1"/>
</dbReference>
<dbReference type="Pfam" id="PF00069">
    <property type="entry name" value="Pkinase"/>
    <property type="match status" value="1"/>
</dbReference>
<dbReference type="EMBL" id="OZ023702">
    <property type="protein sequence ID" value="CAK9858472.1"/>
    <property type="molecule type" value="Genomic_DNA"/>
</dbReference>